<dbReference type="PANTHER" id="PTHR43221">
    <property type="entry name" value="PROTEASE HTPX"/>
    <property type="match status" value="1"/>
</dbReference>
<keyword evidence="5" id="KW-0479">Metal-binding</keyword>
<evidence type="ECO:0000256" key="10">
    <source>
        <dbReference type="ARBA" id="ARBA00023136"/>
    </source>
</evidence>
<keyword evidence="9" id="KW-0482">Metalloprotease</keyword>
<evidence type="ECO:0000313" key="16">
    <source>
        <dbReference type="EMBL" id="CAB4846530.1"/>
    </source>
</evidence>
<dbReference type="AlphaFoldDB" id="A0A6J7MVK4"/>
<dbReference type="GO" id="GO:0046872">
    <property type="term" value="F:metal ion binding"/>
    <property type="evidence" value="ECO:0007669"/>
    <property type="project" value="UniProtKB-KW"/>
</dbReference>
<dbReference type="EMBL" id="CAESGF010000016">
    <property type="protein sequence ID" value="CAB4364667.1"/>
    <property type="molecule type" value="Genomic_DNA"/>
</dbReference>
<keyword evidence="6" id="KW-0378">Hydrolase</keyword>
<evidence type="ECO:0000259" key="12">
    <source>
        <dbReference type="Pfam" id="PF01435"/>
    </source>
</evidence>
<dbReference type="InterPro" id="IPR001915">
    <property type="entry name" value="Peptidase_M48"/>
</dbReference>
<accession>A0A6J7MVK4</accession>
<evidence type="ECO:0000313" key="17">
    <source>
        <dbReference type="EMBL" id="CAB4941898.1"/>
    </source>
</evidence>
<dbReference type="Gene3D" id="3.30.2010.10">
    <property type="entry name" value="Metalloproteases ('zincins'), catalytic domain"/>
    <property type="match status" value="1"/>
</dbReference>
<feature type="domain" description="Peptidase M48" evidence="12">
    <location>
        <begin position="103"/>
        <end position="294"/>
    </location>
</feature>
<dbReference type="PANTHER" id="PTHR43221:SF2">
    <property type="entry name" value="PROTEASE HTPX HOMOLOG"/>
    <property type="match status" value="1"/>
</dbReference>
<keyword evidence="7" id="KW-0862">Zinc</keyword>
<comment type="cofactor">
    <cofactor evidence="1">
        <name>Zn(2+)</name>
        <dbReference type="ChEBI" id="CHEBI:29105"/>
    </cofactor>
</comment>
<evidence type="ECO:0000256" key="9">
    <source>
        <dbReference type="ARBA" id="ARBA00023049"/>
    </source>
</evidence>
<dbReference type="EMBL" id="CAFBOL010000020">
    <property type="protein sequence ID" value="CAB4984797.1"/>
    <property type="molecule type" value="Genomic_DNA"/>
</dbReference>
<keyword evidence="8 11" id="KW-1133">Transmembrane helix</keyword>
<dbReference type="GO" id="GO:0004222">
    <property type="term" value="F:metalloendopeptidase activity"/>
    <property type="evidence" value="ECO:0007669"/>
    <property type="project" value="InterPro"/>
</dbReference>
<dbReference type="EMBL" id="CAFBMT010000013">
    <property type="protein sequence ID" value="CAB4941898.1"/>
    <property type="molecule type" value="Genomic_DNA"/>
</dbReference>
<keyword evidence="4 11" id="KW-0812">Transmembrane</keyword>
<evidence type="ECO:0000313" key="14">
    <source>
        <dbReference type="EMBL" id="CAB4735177.1"/>
    </source>
</evidence>
<evidence type="ECO:0000256" key="7">
    <source>
        <dbReference type="ARBA" id="ARBA00022833"/>
    </source>
</evidence>
<dbReference type="GO" id="GO:0006508">
    <property type="term" value="P:proteolysis"/>
    <property type="evidence" value="ECO:0007669"/>
    <property type="project" value="UniProtKB-KW"/>
</dbReference>
<gene>
    <name evidence="14" type="ORF">UFOPK2656_02476</name>
    <name evidence="15" type="ORF">UFOPK3099_00120</name>
    <name evidence="16" type="ORF">UFOPK3267_00246</name>
    <name evidence="17" type="ORF">UFOPK3651_02227</name>
    <name evidence="18" type="ORF">UFOPK3931_01058</name>
    <name evidence="13" type="ORF">UFOPK4189_02425</name>
</gene>
<evidence type="ECO:0000313" key="18">
    <source>
        <dbReference type="EMBL" id="CAB4984797.1"/>
    </source>
</evidence>
<dbReference type="EMBL" id="CAEZYF010000018">
    <property type="protein sequence ID" value="CAB4735177.1"/>
    <property type="molecule type" value="Genomic_DNA"/>
</dbReference>
<dbReference type="EMBL" id="CAFBIY010000008">
    <property type="protein sequence ID" value="CAB4846530.1"/>
    <property type="molecule type" value="Genomic_DNA"/>
</dbReference>
<evidence type="ECO:0000256" key="4">
    <source>
        <dbReference type="ARBA" id="ARBA00022692"/>
    </source>
</evidence>
<evidence type="ECO:0000256" key="2">
    <source>
        <dbReference type="ARBA" id="ARBA00022475"/>
    </source>
</evidence>
<organism evidence="18">
    <name type="scientific">freshwater metagenome</name>
    <dbReference type="NCBI Taxonomy" id="449393"/>
    <lineage>
        <taxon>unclassified sequences</taxon>
        <taxon>metagenomes</taxon>
        <taxon>ecological metagenomes</taxon>
    </lineage>
</organism>
<reference evidence="18" key="1">
    <citation type="submission" date="2020-05" db="EMBL/GenBank/DDBJ databases">
        <authorList>
            <person name="Chiriac C."/>
            <person name="Salcher M."/>
            <person name="Ghai R."/>
            <person name="Kavagutti S V."/>
        </authorList>
    </citation>
    <scope>NUCLEOTIDE SEQUENCE</scope>
</reference>
<proteinExistence type="predicted"/>
<name>A0A6J7MVK4_9ZZZZ</name>
<evidence type="ECO:0000313" key="13">
    <source>
        <dbReference type="EMBL" id="CAB4364667.1"/>
    </source>
</evidence>
<evidence type="ECO:0000256" key="3">
    <source>
        <dbReference type="ARBA" id="ARBA00022670"/>
    </source>
</evidence>
<protein>
    <submittedName>
        <fullName evidence="18">Unannotated protein</fullName>
    </submittedName>
</protein>
<evidence type="ECO:0000256" key="8">
    <source>
        <dbReference type="ARBA" id="ARBA00022989"/>
    </source>
</evidence>
<dbReference type="Pfam" id="PF01435">
    <property type="entry name" value="Peptidase_M48"/>
    <property type="match status" value="1"/>
</dbReference>
<dbReference type="InterPro" id="IPR050083">
    <property type="entry name" value="HtpX_protease"/>
</dbReference>
<evidence type="ECO:0000256" key="11">
    <source>
        <dbReference type="SAM" id="Phobius"/>
    </source>
</evidence>
<evidence type="ECO:0000256" key="1">
    <source>
        <dbReference type="ARBA" id="ARBA00001947"/>
    </source>
</evidence>
<evidence type="ECO:0000256" key="5">
    <source>
        <dbReference type="ARBA" id="ARBA00022723"/>
    </source>
</evidence>
<dbReference type="EMBL" id="CAFAAV010000004">
    <property type="protein sequence ID" value="CAB4800973.1"/>
    <property type="molecule type" value="Genomic_DNA"/>
</dbReference>
<keyword evidence="10 11" id="KW-0472">Membrane</keyword>
<feature type="transmembrane region" description="Helical" evidence="11">
    <location>
        <begin position="169"/>
        <end position="188"/>
    </location>
</feature>
<feature type="transmembrane region" description="Helical" evidence="11">
    <location>
        <begin position="208"/>
        <end position="235"/>
    </location>
</feature>
<feature type="transmembrane region" description="Helical" evidence="11">
    <location>
        <begin position="53"/>
        <end position="76"/>
    </location>
</feature>
<evidence type="ECO:0000256" key="6">
    <source>
        <dbReference type="ARBA" id="ARBA00022801"/>
    </source>
</evidence>
<keyword evidence="3" id="KW-0645">Protease</keyword>
<sequence>MDTTRQRRAVRRNLESSAITALAPVVAVAPVWVLAITIWWLPFRFLWDVPLLWFAGGYLAAVVVLFLRTVQVWLLAPLLGARRPTRDEHAVLAPAWRPVLQINDLPGHRYVLMVLPSNELNAFACGGHLLVVTSYAIDTLPRDELSGVLAHELSHHLGLHTVAHTFGQWLSIPVLLLARIGFFLQNVASAATSSFGKDSSALTILGRSVAHLLTAISWVFLSALLLSNALANLVGKDSELQADRRVVQMGFGKPLATALRRVITEFGDDRPISWRQRLAASHPPARTRIARIEAILRRREAGH</sequence>
<evidence type="ECO:0000313" key="15">
    <source>
        <dbReference type="EMBL" id="CAB4800973.1"/>
    </source>
</evidence>
<keyword evidence="2" id="KW-1003">Cell membrane</keyword>
<feature type="transmembrane region" description="Helical" evidence="11">
    <location>
        <begin position="21"/>
        <end position="41"/>
    </location>
</feature>